<dbReference type="VEuPathDB" id="FungiDB:Malapachy_1121"/>
<name>A0A0M8MVS7_9BASI</name>
<dbReference type="OrthoDB" id="3362994at2759"/>
<dbReference type="EMBL" id="LGAV01000003">
    <property type="protein sequence ID" value="KOS14571.1"/>
    <property type="molecule type" value="Genomic_DNA"/>
</dbReference>
<accession>A0A0M8MVS7</accession>
<proteinExistence type="predicted"/>
<protein>
    <submittedName>
        <fullName evidence="2">Uncharacterized protein</fullName>
    </submittedName>
</protein>
<dbReference type="Proteomes" id="UP000037751">
    <property type="component" value="Unassembled WGS sequence"/>
</dbReference>
<gene>
    <name evidence="2" type="ORF">Malapachy_1121</name>
</gene>
<dbReference type="GeneID" id="28727506"/>
<keyword evidence="3" id="KW-1185">Reference proteome</keyword>
<evidence type="ECO:0000313" key="2">
    <source>
        <dbReference type="EMBL" id="KOS14571.1"/>
    </source>
</evidence>
<feature type="region of interest" description="Disordered" evidence="1">
    <location>
        <begin position="1"/>
        <end position="28"/>
    </location>
</feature>
<feature type="region of interest" description="Disordered" evidence="1">
    <location>
        <begin position="58"/>
        <end position="154"/>
    </location>
</feature>
<evidence type="ECO:0000313" key="3">
    <source>
        <dbReference type="Proteomes" id="UP000037751"/>
    </source>
</evidence>
<feature type="compositionally biased region" description="Basic and acidic residues" evidence="1">
    <location>
        <begin position="67"/>
        <end position="84"/>
    </location>
</feature>
<dbReference type="RefSeq" id="XP_017992203.1">
    <property type="nucleotide sequence ID" value="XM_018135631.1"/>
</dbReference>
<dbReference type="AlphaFoldDB" id="A0A0M8MVS7"/>
<organism evidence="2 3">
    <name type="scientific">Malassezia pachydermatis</name>
    <dbReference type="NCBI Taxonomy" id="77020"/>
    <lineage>
        <taxon>Eukaryota</taxon>
        <taxon>Fungi</taxon>
        <taxon>Dikarya</taxon>
        <taxon>Basidiomycota</taxon>
        <taxon>Ustilaginomycotina</taxon>
        <taxon>Malasseziomycetes</taxon>
        <taxon>Malasseziales</taxon>
        <taxon>Malasseziaceae</taxon>
        <taxon>Malassezia</taxon>
    </lineage>
</organism>
<sequence>MPREPKPRERPSPHKKAEEPKKKKKFAETQGLGHILALSEQAVQKKNAHFQKLLDKEHASRASAAAARKERTLKKEAAKNDSDLPTRQSMMALLRERRRERSRERKKKRKQLPDDAEEDAVPHAPTAPRSSKAQGSILKKDTAKAPTKKRVSFG</sequence>
<evidence type="ECO:0000256" key="1">
    <source>
        <dbReference type="SAM" id="MobiDB-lite"/>
    </source>
</evidence>
<feature type="compositionally biased region" description="Basic and acidic residues" evidence="1">
    <location>
        <begin position="1"/>
        <end position="21"/>
    </location>
</feature>
<comment type="caution">
    <text evidence="2">The sequence shown here is derived from an EMBL/GenBank/DDBJ whole genome shotgun (WGS) entry which is preliminary data.</text>
</comment>
<feature type="compositionally biased region" description="Basic and acidic residues" evidence="1">
    <location>
        <begin position="94"/>
        <end position="103"/>
    </location>
</feature>
<reference evidence="2 3" key="1">
    <citation type="submission" date="2015-07" db="EMBL/GenBank/DDBJ databases">
        <title>Draft Genome Sequence of Malassezia furfur CBS1878 and Malassezia pachydermatis CBS1879.</title>
        <authorList>
            <person name="Triana S."/>
            <person name="Ohm R."/>
            <person name="Gonzalez A."/>
            <person name="DeCock H."/>
            <person name="Restrepo S."/>
            <person name="Celis A."/>
        </authorList>
    </citation>
    <scope>NUCLEOTIDE SEQUENCE [LARGE SCALE GENOMIC DNA]</scope>
    <source>
        <strain evidence="2 3">CBS 1879</strain>
    </source>
</reference>